<reference evidence="4" key="1">
    <citation type="submission" date="2016-10" db="EMBL/GenBank/DDBJ databases">
        <authorList>
            <person name="Varghese N."/>
            <person name="Submissions S."/>
        </authorList>
    </citation>
    <scope>NUCLEOTIDE SEQUENCE [LARGE SCALE GENOMIC DNA]</scope>
    <source>
        <strain evidence="4">GAS369</strain>
    </source>
</reference>
<keyword evidence="4" id="KW-1185">Reference proteome</keyword>
<evidence type="ECO:0000256" key="1">
    <source>
        <dbReference type="SAM" id="MobiDB-lite"/>
    </source>
</evidence>
<organism evidence="3 4">
    <name type="scientific">Bradyrhizobium canariense</name>
    <dbReference type="NCBI Taxonomy" id="255045"/>
    <lineage>
        <taxon>Bacteria</taxon>
        <taxon>Pseudomonadati</taxon>
        <taxon>Pseudomonadota</taxon>
        <taxon>Alphaproteobacteria</taxon>
        <taxon>Hyphomicrobiales</taxon>
        <taxon>Nitrobacteraceae</taxon>
        <taxon>Bradyrhizobium</taxon>
    </lineage>
</organism>
<dbReference type="EMBL" id="LT629750">
    <property type="protein sequence ID" value="SDT61620.1"/>
    <property type="molecule type" value="Genomic_DNA"/>
</dbReference>
<dbReference type="Proteomes" id="UP000243904">
    <property type="component" value="Chromosome I"/>
</dbReference>
<proteinExistence type="predicted"/>
<protein>
    <submittedName>
        <fullName evidence="3">Uncharacterized protein</fullName>
    </submittedName>
</protein>
<feature type="region of interest" description="Disordered" evidence="1">
    <location>
        <begin position="1"/>
        <end position="25"/>
    </location>
</feature>
<sequence>MRGTMPPKRPKNEKRPDGHPATGRIRTSMCKGVTSLKYLRRKQPLSHAIDFRQYSVFGQAQGF</sequence>
<evidence type="ECO:0000313" key="4">
    <source>
        <dbReference type="Proteomes" id="UP000243904"/>
    </source>
</evidence>
<reference evidence="3" key="2">
    <citation type="submission" date="2016-10" db="EMBL/GenBank/DDBJ databases">
        <authorList>
            <person name="de Groot N.N."/>
        </authorList>
    </citation>
    <scope>NUCLEOTIDE SEQUENCE [LARGE SCALE GENOMIC DNA]</scope>
    <source>
        <strain evidence="3">GAS369</strain>
    </source>
</reference>
<evidence type="ECO:0000313" key="2">
    <source>
        <dbReference type="EMBL" id="SDR79225.1"/>
    </source>
</evidence>
<dbReference type="EMBL" id="LT629750">
    <property type="protein sequence ID" value="SDR79225.1"/>
    <property type="molecule type" value="Genomic_DNA"/>
</dbReference>
<dbReference type="AlphaFoldDB" id="A0A1H2BTE2"/>
<name>A0A1H2BTE2_9BRAD</name>
<accession>A0A1H2BTE2</accession>
<gene>
    <name evidence="2" type="ORF">SAMN05444158_0007</name>
    <name evidence="3" type="ORF">SAMN05444158_7534</name>
</gene>
<evidence type="ECO:0000313" key="3">
    <source>
        <dbReference type="EMBL" id="SDT61620.1"/>
    </source>
</evidence>